<evidence type="ECO:0000256" key="3">
    <source>
        <dbReference type="ARBA" id="ARBA00012687"/>
    </source>
</evidence>
<dbReference type="UniPathway" id="UPA00973"/>
<dbReference type="PANTHER" id="PTHR30372:SF4">
    <property type="entry name" value="LIPID-A-DISACCHARIDE SYNTHASE, MITOCHONDRIAL-RELATED"/>
    <property type="match status" value="1"/>
</dbReference>
<protein>
    <recommendedName>
        <fullName evidence="4 11">Lipid-A-disaccharide synthase</fullName>
        <ecNumber evidence="3 11">2.4.1.182</ecNumber>
    </recommendedName>
</protein>
<evidence type="ECO:0000256" key="5">
    <source>
        <dbReference type="ARBA" id="ARBA00022516"/>
    </source>
</evidence>
<comment type="similarity">
    <text evidence="2 11">Belongs to the LpxB family.</text>
</comment>
<keyword evidence="8 11" id="KW-0808">Transferase</keyword>
<keyword evidence="6 11" id="KW-0441">Lipid A biosynthesis</keyword>
<dbReference type="Pfam" id="PF02684">
    <property type="entry name" value="LpxB"/>
    <property type="match status" value="1"/>
</dbReference>
<sequence length="436" mass="46478">MACSTPPAQDPAAASPLPNSELPVAGFSPLIASSGVARSRRIALVAGEASGDLLGAGLIEALRARYPDAQFAGVGGEAMRQAGCHTWFDASELAVMGLMEVLRHLPRLLKLRRVLRERVLDWRPDVFVGIDAPDFNLGVERWLKQRGIRTVHYVSPSVWAWREQRAAKIGASAERVLCLFPMEPPIYARHGVDARFVGHPMADAIALHSERDAARIELGVLPSASVLAVLPGSRLGEIGRLGDTFFAAAAQVLQQLPGTQVLVPAANPACKALITEQVARSALPPASLHVLDGQARTALIAADAVLLASGTATLEAMLVKRPMVVGYKVAPLTYRIVKALGLLKVDRYALPNILAGHDLAPELMQDACTPDALAAALLHWLRHPQAVAAVQPEYERLHRLLRQDASARAADAVTELLQGPTKAPEPATADATHSAP</sequence>
<evidence type="ECO:0000256" key="11">
    <source>
        <dbReference type="HAMAP-Rule" id="MF_00392"/>
    </source>
</evidence>
<comment type="function">
    <text evidence="1 11">Condensation of UDP-2,3-diacylglucosamine and 2,3-diacylglucosamine-1-phosphate to form lipid A disaccharide, a precursor of lipid A, a phosphorylated glycolipid that anchors the lipopolysaccharide to the outer membrane of the cell.</text>
</comment>
<evidence type="ECO:0000313" key="13">
    <source>
        <dbReference type="EMBL" id="CBA16522.1"/>
    </source>
</evidence>
<dbReference type="CDD" id="cd01635">
    <property type="entry name" value="Glycosyltransferase_GTB-type"/>
    <property type="match status" value="1"/>
</dbReference>
<dbReference type="PANTHER" id="PTHR30372">
    <property type="entry name" value="LIPID-A-DISACCHARIDE SYNTHASE"/>
    <property type="match status" value="1"/>
</dbReference>
<comment type="catalytic activity">
    <reaction evidence="10 11">
        <text>a lipid X + a UDP-2-N,3-O-bis[(3R)-3-hydroxyacyl]-alpha-D-glucosamine = a lipid A disaccharide + UDP + H(+)</text>
        <dbReference type="Rhea" id="RHEA:67828"/>
        <dbReference type="ChEBI" id="CHEBI:15378"/>
        <dbReference type="ChEBI" id="CHEBI:58223"/>
        <dbReference type="ChEBI" id="CHEBI:137748"/>
        <dbReference type="ChEBI" id="CHEBI:176338"/>
        <dbReference type="ChEBI" id="CHEBI:176343"/>
        <dbReference type="EC" id="2.4.1.182"/>
    </reaction>
</comment>
<evidence type="ECO:0000256" key="10">
    <source>
        <dbReference type="ARBA" id="ARBA00048975"/>
    </source>
</evidence>
<evidence type="ECO:0000256" key="1">
    <source>
        <dbReference type="ARBA" id="ARBA00002056"/>
    </source>
</evidence>
<keyword evidence="5 11" id="KW-0444">Lipid biosynthesis</keyword>
<proteinExistence type="inferred from homology"/>
<evidence type="ECO:0000256" key="9">
    <source>
        <dbReference type="ARBA" id="ARBA00023098"/>
    </source>
</evidence>
<dbReference type="EMBL" id="FP565176">
    <property type="protein sequence ID" value="CBA16522.1"/>
    <property type="molecule type" value="Genomic_DNA"/>
</dbReference>
<keyword evidence="9 11" id="KW-0443">Lipid metabolism</keyword>
<dbReference type="eggNOG" id="COG0763">
    <property type="taxonomic scope" value="Bacteria"/>
</dbReference>
<name>D2UEG0_XANAP</name>
<evidence type="ECO:0000256" key="6">
    <source>
        <dbReference type="ARBA" id="ARBA00022556"/>
    </source>
</evidence>
<dbReference type="SUPFAM" id="SSF53756">
    <property type="entry name" value="UDP-Glycosyltransferase/glycogen phosphorylase"/>
    <property type="match status" value="1"/>
</dbReference>
<evidence type="ECO:0000256" key="12">
    <source>
        <dbReference type="SAM" id="MobiDB-lite"/>
    </source>
</evidence>
<evidence type="ECO:0000256" key="2">
    <source>
        <dbReference type="ARBA" id="ARBA00007868"/>
    </source>
</evidence>
<dbReference type="GO" id="GO:0005543">
    <property type="term" value="F:phospholipid binding"/>
    <property type="evidence" value="ECO:0007669"/>
    <property type="project" value="TreeGrafter"/>
</dbReference>
<evidence type="ECO:0000256" key="7">
    <source>
        <dbReference type="ARBA" id="ARBA00022676"/>
    </source>
</evidence>
<keyword evidence="7 11" id="KW-0328">Glycosyltransferase</keyword>
<dbReference type="STRING" id="380358.XALC_2038"/>
<comment type="pathway">
    <text evidence="11">Bacterial outer membrane biogenesis; LPS lipid A biosynthesis.</text>
</comment>
<organism evidence="13 14">
    <name type="scientific">Xanthomonas albilineans (strain GPE PC73 / CFBP 7063)</name>
    <dbReference type="NCBI Taxonomy" id="380358"/>
    <lineage>
        <taxon>Bacteria</taxon>
        <taxon>Pseudomonadati</taxon>
        <taxon>Pseudomonadota</taxon>
        <taxon>Gammaproteobacteria</taxon>
        <taxon>Lysobacterales</taxon>
        <taxon>Lysobacteraceae</taxon>
        <taxon>Xanthomonas</taxon>
    </lineage>
</organism>
<feature type="region of interest" description="Disordered" evidence="12">
    <location>
        <begin position="417"/>
        <end position="436"/>
    </location>
</feature>
<dbReference type="GO" id="GO:0008915">
    <property type="term" value="F:lipid-A-disaccharide synthase activity"/>
    <property type="evidence" value="ECO:0007669"/>
    <property type="project" value="UniProtKB-UniRule"/>
</dbReference>
<dbReference type="AlphaFoldDB" id="D2UEG0"/>
<dbReference type="KEGG" id="xal:XALC_2038"/>
<dbReference type="EC" id="2.4.1.182" evidence="3 11"/>
<evidence type="ECO:0000256" key="8">
    <source>
        <dbReference type="ARBA" id="ARBA00022679"/>
    </source>
</evidence>
<reference evidence="13 14" key="1">
    <citation type="journal article" date="2009" name="BMC Genomics">
        <title>The complete genome sequence of Xanthomonas albilineans provides new insights into the reductive genome evolution of the xylem-limited Xanthomonadaceae.</title>
        <authorList>
            <person name="Pieretti I."/>
            <person name="Royer M."/>
            <person name="Barbe V."/>
            <person name="Carrere S."/>
            <person name="Koebnik R."/>
            <person name="Cociancich S."/>
            <person name="Couloux A."/>
            <person name="Darrasse A."/>
            <person name="Gouzy J."/>
            <person name="Jacques M.A."/>
            <person name="Lauber E."/>
            <person name="Manceau C."/>
            <person name="Mangenot S."/>
            <person name="Poussier S."/>
            <person name="Segurens B."/>
            <person name="Szurek B."/>
            <person name="Verdier V."/>
            <person name="Arlat M."/>
            <person name="Rott P."/>
        </authorList>
    </citation>
    <scope>NUCLEOTIDE SEQUENCE [LARGE SCALE GENOMIC DNA]</scope>
    <source>
        <strain evidence="14">GPE PC73 / CFBP 7063</strain>
    </source>
</reference>
<keyword evidence="14" id="KW-1185">Reference proteome</keyword>
<dbReference type="GO" id="GO:0009245">
    <property type="term" value="P:lipid A biosynthetic process"/>
    <property type="evidence" value="ECO:0007669"/>
    <property type="project" value="UniProtKB-UniRule"/>
</dbReference>
<dbReference type="GO" id="GO:0016020">
    <property type="term" value="C:membrane"/>
    <property type="evidence" value="ECO:0007669"/>
    <property type="project" value="GOC"/>
</dbReference>
<evidence type="ECO:0000313" key="14">
    <source>
        <dbReference type="Proteomes" id="UP000001890"/>
    </source>
</evidence>
<dbReference type="InterPro" id="IPR003835">
    <property type="entry name" value="Glyco_trans_19"/>
</dbReference>
<gene>
    <name evidence="11 13" type="primary">lpxB</name>
    <name evidence="13" type="ordered locus">XALc_2038</name>
</gene>
<dbReference type="Proteomes" id="UP000001890">
    <property type="component" value="Chromosome"/>
</dbReference>
<dbReference type="NCBIfam" id="TIGR00215">
    <property type="entry name" value="lpxB"/>
    <property type="match status" value="1"/>
</dbReference>
<dbReference type="HAMAP" id="MF_00392">
    <property type="entry name" value="LpxB"/>
    <property type="match status" value="1"/>
</dbReference>
<evidence type="ECO:0000256" key="4">
    <source>
        <dbReference type="ARBA" id="ARBA00020902"/>
    </source>
</evidence>
<accession>D2UEG0</accession>